<dbReference type="Proteomes" id="UP000023152">
    <property type="component" value="Unassembled WGS sequence"/>
</dbReference>
<sequence>MKLFNLRINHIIEYMDKMLQKNTEILNGKLKYICLVGGFSKSTYLQYMLKQHYGSTYKFVIPQKSNSFFNYLWNANEKDQTYHIICEEKKIKIIIQYLIRILQINFGWVDDFDKLVVNYIMFYFILIFFLIQIKINISILNRQLCTLDLMHFVRRQINQCIYWTY</sequence>
<gene>
    <name evidence="2" type="ORF">RFI_20541</name>
</gene>
<evidence type="ECO:0000313" key="2">
    <source>
        <dbReference type="EMBL" id="ETO16797.1"/>
    </source>
</evidence>
<protein>
    <submittedName>
        <fullName evidence="2">Uncharacterized protein</fullName>
    </submittedName>
</protein>
<keyword evidence="1" id="KW-0812">Transmembrane</keyword>
<feature type="transmembrane region" description="Helical" evidence="1">
    <location>
        <begin position="115"/>
        <end position="133"/>
    </location>
</feature>
<name>X6MTL4_RETFI</name>
<organism evidence="2 3">
    <name type="scientific">Reticulomyxa filosa</name>
    <dbReference type="NCBI Taxonomy" id="46433"/>
    <lineage>
        <taxon>Eukaryota</taxon>
        <taxon>Sar</taxon>
        <taxon>Rhizaria</taxon>
        <taxon>Retaria</taxon>
        <taxon>Foraminifera</taxon>
        <taxon>Monothalamids</taxon>
        <taxon>Reticulomyxidae</taxon>
        <taxon>Reticulomyxa</taxon>
    </lineage>
</organism>
<dbReference type="EMBL" id="ASPP01017824">
    <property type="protein sequence ID" value="ETO16797.1"/>
    <property type="molecule type" value="Genomic_DNA"/>
</dbReference>
<accession>X6MTL4</accession>
<keyword evidence="1" id="KW-0472">Membrane</keyword>
<comment type="caution">
    <text evidence="2">The sequence shown here is derived from an EMBL/GenBank/DDBJ whole genome shotgun (WGS) entry which is preliminary data.</text>
</comment>
<dbReference type="AlphaFoldDB" id="X6MTL4"/>
<keyword evidence="1" id="KW-1133">Transmembrane helix</keyword>
<evidence type="ECO:0000256" key="1">
    <source>
        <dbReference type="SAM" id="Phobius"/>
    </source>
</evidence>
<reference evidence="2 3" key="1">
    <citation type="journal article" date="2013" name="Curr. Biol.">
        <title>The Genome of the Foraminiferan Reticulomyxa filosa.</title>
        <authorList>
            <person name="Glockner G."/>
            <person name="Hulsmann N."/>
            <person name="Schleicher M."/>
            <person name="Noegel A.A."/>
            <person name="Eichinger L."/>
            <person name="Gallinger C."/>
            <person name="Pawlowski J."/>
            <person name="Sierra R."/>
            <person name="Euteneuer U."/>
            <person name="Pillet L."/>
            <person name="Moustafa A."/>
            <person name="Platzer M."/>
            <person name="Groth M."/>
            <person name="Szafranski K."/>
            <person name="Schliwa M."/>
        </authorList>
    </citation>
    <scope>NUCLEOTIDE SEQUENCE [LARGE SCALE GENOMIC DNA]</scope>
</reference>
<proteinExistence type="predicted"/>
<keyword evidence="3" id="KW-1185">Reference proteome</keyword>
<evidence type="ECO:0000313" key="3">
    <source>
        <dbReference type="Proteomes" id="UP000023152"/>
    </source>
</evidence>